<organism evidence="1 2">
    <name type="scientific">Georgenia deserti</name>
    <dbReference type="NCBI Taxonomy" id="2093781"/>
    <lineage>
        <taxon>Bacteria</taxon>
        <taxon>Bacillati</taxon>
        <taxon>Actinomycetota</taxon>
        <taxon>Actinomycetes</taxon>
        <taxon>Micrococcales</taxon>
        <taxon>Bogoriellaceae</taxon>
        <taxon>Georgenia</taxon>
    </lineage>
</organism>
<dbReference type="Proteomes" id="UP001597277">
    <property type="component" value="Unassembled WGS sequence"/>
</dbReference>
<reference evidence="2" key="1">
    <citation type="journal article" date="2019" name="Int. J. Syst. Evol. Microbiol.">
        <title>The Global Catalogue of Microorganisms (GCM) 10K type strain sequencing project: providing services to taxonomists for standard genome sequencing and annotation.</title>
        <authorList>
            <consortium name="The Broad Institute Genomics Platform"/>
            <consortium name="The Broad Institute Genome Sequencing Center for Infectious Disease"/>
            <person name="Wu L."/>
            <person name="Ma J."/>
        </authorList>
    </citation>
    <scope>NUCLEOTIDE SEQUENCE [LARGE SCALE GENOMIC DNA]</scope>
    <source>
        <strain evidence="2">JCM 17130</strain>
    </source>
</reference>
<dbReference type="EMBL" id="JBHUEE010000006">
    <property type="protein sequence ID" value="MFD1718634.1"/>
    <property type="molecule type" value="Genomic_DNA"/>
</dbReference>
<keyword evidence="2" id="KW-1185">Reference proteome</keyword>
<accession>A0ABW4L998</accession>
<gene>
    <name evidence="1" type="ORF">ACFSE6_12370</name>
</gene>
<name>A0ABW4L998_9MICO</name>
<evidence type="ECO:0000313" key="2">
    <source>
        <dbReference type="Proteomes" id="UP001597277"/>
    </source>
</evidence>
<dbReference type="RefSeq" id="WP_388007308.1">
    <property type="nucleotide sequence ID" value="NZ_JBHUEE010000006.1"/>
</dbReference>
<protein>
    <submittedName>
        <fullName evidence="1">Uncharacterized protein</fullName>
    </submittedName>
</protein>
<sequence length="57" mass="6418">MHEQDDAVITDRRAEMAAERALVEAEREFWDRMARAGLDEDTAEADPVLRSTARDAG</sequence>
<evidence type="ECO:0000313" key="1">
    <source>
        <dbReference type="EMBL" id="MFD1718634.1"/>
    </source>
</evidence>
<comment type="caution">
    <text evidence="1">The sequence shown here is derived from an EMBL/GenBank/DDBJ whole genome shotgun (WGS) entry which is preliminary data.</text>
</comment>
<proteinExistence type="predicted"/>